<evidence type="ECO:0000313" key="2">
    <source>
        <dbReference type="Proteomes" id="UP001044222"/>
    </source>
</evidence>
<comment type="caution">
    <text evidence="1">The sequence shown here is derived from an EMBL/GenBank/DDBJ whole genome shotgun (WGS) entry which is preliminary data.</text>
</comment>
<organism evidence="1 2">
    <name type="scientific">Anguilla anguilla</name>
    <name type="common">European freshwater eel</name>
    <name type="synonym">Muraena anguilla</name>
    <dbReference type="NCBI Taxonomy" id="7936"/>
    <lineage>
        <taxon>Eukaryota</taxon>
        <taxon>Metazoa</taxon>
        <taxon>Chordata</taxon>
        <taxon>Craniata</taxon>
        <taxon>Vertebrata</taxon>
        <taxon>Euteleostomi</taxon>
        <taxon>Actinopterygii</taxon>
        <taxon>Neopterygii</taxon>
        <taxon>Teleostei</taxon>
        <taxon>Anguilliformes</taxon>
        <taxon>Anguillidae</taxon>
        <taxon>Anguilla</taxon>
    </lineage>
</organism>
<dbReference type="AlphaFoldDB" id="A0A9D3LQ98"/>
<gene>
    <name evidence="1" type="ORF">ANANG_G00269160</name>
</gene>
<accession>A0A9D3LQ98</accession>
<name>A0A9D3LQ98_ANGAN</name>
<evidence type="ECO:0000313" key="1">
    <source>
        <dbReference type="EMBL" id="KAG5835157.1"/>
    </source>
</evidence>
<dbReference type="EMBL" id="JAFIRN010000015">
    <property type="protein sequence ID" value="KAG5835157.1"/>
    <property type="molecule type" value="Genomic_DNA"/>
</dbReference>
<sequence length="147" mass="17220">GLSERISPWKKRGCICGQRLRTGQWKSIRWPKEGWNTREHIIFTEKSALFLLVESCSVRRVCSECFCHSIQSSGLLKQRTVSSRHFRNIPVISTVLHWVSHCEHQVFQEHSCHFHSPPESVACRAMKTSLEIWMPARFVRLMELVYP</sequence>
<protein>
    <submittedName>
        <fullName evidence="1">Uncharacterized protein</fullName>
    </submittedName>
</protein>
<feature type="non-terminal residue" evidence="1">
    <location>
        <position position="147"/>
    </location>
</feature>
<keyword evidence="2" id="KW-1185">Reference proteome</keyword>
<reference evidence="1" key="1">
    <citation type="submission" date="2021-01" db="EMBL/GenBank/DDBJ databases">
        <title>A chromosome-scale assembly of European eel, Anguilla anguilla.</title>
        <authorList>
            <person name="Henkel C."/>
            <person name="Jong-Raadsen S.A."/>
            <person name="Dufour S."/>
            <person name="Weltzien F.-A."/>
            <person name="Palstra A.P."/>
            <person name="Pelster B."/>
            <person name="Spaink H.P."/>
            <person name="Van Den Thillart G.E."/>
            <person name="Jansen H."/>
            <person name="Zahm M."/>
            <person name="Klopp C."/>
            <person name="Cedric C."/>
            <person name="Louis A."/>
            <person name="Berthelot C."/>
            <person name="Parey E."/>
            <person name="Roest Crollius H."/>
            <person name="Montfort J."/>
            <person name="Robinson-Rechavi M."/>
            <person name="Bucao C."/>
            <person name="Bouchez O."/>
            <person name="Gislard M."/>
            <person name="Lluch J."/>
            <person name="Milhes M."/>
            <person name="Lampietro C."/>
            <person name="Lopez Roques C."/>
            <person name="Donnadieu C."/>
            <person name="Braasch I."/>
            <person name="Desvignes T."/>
            <person name="Postlethwait J."/>
            <person name="Bobe J."/>
            <person name="Guiguen Y."/>
            <person name="Dirks R."/>
        </authorList>
    </citation>
    <scope>NUCLEOTIDE SEQUENCE</scope>
    <source>
        <strain evidence="1">Tag_6206</strain>
        <tissue evidence="1">Liver</tissue>
    </source>
</reference>
<proteinExistence type="predicted"/>
<feature type="non-terminal residue" evidence="1">
    <location>
        <position position="1"/>
    </location>
</feature>
<dbReference type="Proteomes" id="UP001044222">
    <property type="component" value="Chromosome 15"/>
</dbReference>